<dbReference type="EMBL" id="MSFM01000003">
    <property type="protein sequence ID" value="PKY06167.1"/>
    <property type="molecule type" value="Genomic_DNA"/>
</dbReference>
<evidence type="ECO:0000313" key="2">
    <source>
        <dbReference type="Proteomes" id="UP000234254"/>
    </source>
</evidence>
<evidence type="ECO:0000313" key="1">
    <source>
        <dbReference type="EMBL" id="PKY06167.1"/>
    </source>
</evidence>
<protein>
    <submittedName>
        <fullName evidence="1">Uncharacterized protein</fullName>
    </submittedName>
</protein>
<comment type="caution">
    <text evidence="1">The sequence shown here is derived from an EMBL/GenBank/DDBJ whole genome shotgun (WGS) entry which is preliminary data.</text>
</comment>
<name>A0A2I1D8I6_ASPC2</name>
<keyword evidence="2" id="KW-1185">Reference proteome</keyword>
<dbReference type="AlphaFoldDB" id="A0A2I1D8I6"/>
<proteinExistence type="predicted"/>
<dbReference type="Proteomes" id="UP000234254">
    <property type="component" value="Unassembled WGS sequence"/>
</dbReference>
<sequence>MAGGDHGPDTLAGGVRIVHTLVRDCNVICRRRATSPPRRLFDAERRRRVCNGLAPDSHSHRQVPPQRRVCNRFGSRLA</sequence>
<gene>
    <name evidence="1" type="ORF">P168DRAFT_288129</name>
</gene>
<accession>A0A2I1D8I6</accession>
<dbReference type="GeneID" id="36544245"/>
<dbReference type="RefSeq" id="XP_024694761.1">
    <property type="nucleotide sequence ID" value="XM_024836721.1"/>
</dbReference>
<organism evidence="1 2">
    <name type="scientific">Aspergillus campestris (strain IBT 28561)</name>
    <dbReference type="NCBI Taxonomy" id="1392248"/>
    <lineage>
        <taxon>Eukaryota</taxon>
        <taxon>Fungi</taxon>
        <taxon>Dikarya</taxon>
        <taxon>Ascomycota</taxon>
        <taxon>Pezizomycotina</taxon>
        <taxon>Eurotiomycetes</taxon>
        <taxon>Eurotiomycetidae</taxon>
        <taxon>Eurotiales</taxon>
        <taxon>Aspergillaceae</taxon>
        <taxon>Aspergillus</taxon>
        <taxon>Aspergillus subgen. Circumdati</taxon>
    </lineage>
</organism>
<reference evidence="1" key="1">
    <citation type="submission" date="2016-12" db="EMBL/GenBank/DDBJ databases">
        <title>The genomes of Aspergillus section Nigri reveals drivers in fungal speciation.</title>
        <authorList>
            <consortium name="DOE Joint Genome Institute"/>
            <person name="Vesth T.C."/>
            <person name="Nybo J."/>
            <person name="Theobald S."/>
            <person name="Brandl J."/>
            <person name="Frisvad J.C."/>
            <person name="Nielsen K.F."/>
            <person name="Lyhne E.K."/>
            <person name="Kogle M.E."/>
            <person name="Kuo A."/>
            <person name="Riley R."/>
            <person name="Clum A."/>
            <person name="Nolan M."/>
            <person name="Lipzen A."/>
            <person name="Salamov A."/>
            <person name="Henrissat B."/>
            <person name="Wiebenga A."/>
            <person name="De vries R.P."/>
            <person name="Grigoriev I.V."/>
            <person name="Mortensen U.H."/>
            <person name="Andersen M.R."/>
            <person name="Baker S.E."/>
        </authorList>
    </citation>
    <scope>NUCLEOTIDE SEQUENCE</scope>
    <source>
        <strain evidence="1">IBT 28561</strain>
    </source>
</reference>
<dbReference type="VEuPathDB" id="FungiDB:P168DRAFT_288129"/>